<gene>
    <name evidence="1" type="ORF">Hena1_00120</name>
</gene>
<accession>A0A6B9J5X2</accession>
<sequence>MKTEHYVLGPGSEGIEKRIYQLLCKVDSVKACYQDTWCSLLKTKGFLKSQYVYKHGCERVGALVKKQYGKDVERWHVELIGSTSKLDVIACRKQRFLLEVKYK</sequence>
<protein>
    <submittedName>
        <fullName evidence="1">Uncharacterized protein</fullName>
    </submittedName>
</protein>
<dbReference type="EMBL" id="MN732867">
    <property type="protein sequence ID" value="QGZ16188.1"/>
    <property type="molecule type" value="Genomic_DNA"/>
</dbReference>
<organism evidence="1 2">
    <name type="scientific">Erwinia phage Hena1</name>
    <dbReference type="NCBI Taxonomy" id="2678601"/>
    <lineage>
        <taxon>Viruses</taxon>
        <taxon>Duplodnaviria</taxon>
        <taxon>Heunggongvirae</taxon>
        <taxon>Uroviricota</taxon>
        <taxon>Caudoviricetes</taxon>
        <taxon>Vequintavirinae</taxon>
        <taxon>Henunavirus</taxon>
        <taxon>Henunavirus hena1</taxon>
    </lineage>
</organism>
<evidence type="ECO:0000313" key="1">
    <source>
        <dbReference type="EMBL" id="QGZ16188.1"/>
    </source>
</evidence>
<proteinExistence type="predicted"/>
<reference evidence="1 2" key="1">
    <citation type="submission" date="2019-11" db="EMBL/GenBank/DDBJ databases">
        <title>Characterization of a new Erwinia amylovora bacteriophage.</title>
        <authorList>
            <person name="Valentovich L.N."/>
            <person name="Akhremchuk A.E."/>
            <person name="Besarab N.V."/>
            <person name="Lagonenko A.L."/>
        </authorList>
    </citation>
    <scope>NUCLEOTIDE SEQUENCE [LARGE SCALE GENOMIC DNA]</scope>
</reference>
<name>A0A6B9J5X2_9CAUD</name>
<evidence type="ECO:0000313" key="2">
    <source>
        <dbReference type="Proteomes" id="UP000433183"/>
    </source>
</evidence>
<dbReference type="Pfam" id="PF23799">
    <property type="entry name" value="DUF7175"/>
    <property type="match status" value="1"/>
</dbReference>
<dbReference type="Proteomes" id="UP000433183">
    <property type="component" value="Segment"/>
</dbReference>
<dbReference type="InterPro" id="IPR055599">
    <property type="entry name" value="DUF7175"/>
</dbReference>
<keyword evidence="2" id="KW-1185">Reference proteome</keyword>